<accession>A0ABQ2WRX8</accession>
<evidence type="ECO:0000259" key="1">
    <source>
        <dbReference type="Pfam" id="PF20029"/>
    </source>
</evidence>
<proteinExistence type="predicted"/>
<evidence type="ECO:0000313" key="2">
    <source>
        <dbReference type="EMBL" id="GGW70731.1"/>
    </source>
</evidence>
<organism evidence="2 3">
    <name type="scientific">Alishewanella tabrizica</name>
    <dbReference type="NCBI Taxonomy" id="671278"/>
    <lineage>
        <taxon>Bacteria</taxon>
        <taxon>Pseudomonadati</taxon>
        <taxon>Pseudomonadota</taxon>
        <taxon>Gammaproteobacteria</taxon>
        <taxon>Alteromonadales</taxon>
        <taxon>Alteromonadaceae</taxon>
        <taxon>Alishewanella</taxon>
    </lineage>
</organism>
<dbReference type="Pfam" id="PF20029">
    <property type="entry name" value="DUF6436"/>
    <property type="match status" value="1"/>
</dbReference>
<dbReference type="EMBL" id="BMYR01000013">
    <property type="protein sequence ID" value="GGW70731.1"/>
    <property type="molecule type" value="Genomic_DNA"/>
</dbReference>
<dbReference type="Proteomes" id="UP000634667">
    <property type="component" value="Unassembled WGS sequence"/>
</dbReference>
<comment type="caution">
    <text evidence="2">The sequence shown here is derived from an EMBL/GenBank/DDBJ whole genome shotgun (WGS) entry which is preliminary data.</text>
</comment>
<gene>
    <name evidence="2" type="ORF">GCM10008111_28450</name>
</gene>
<dbReference type="InterPro" id="IPR045494">
    <property type="entry name" value="DUF6436"/>
</dbReference>
<sequence length="168" mass="18478">MNAALVLFFSWLLLGSLLLFRFGFAFYGTFDEEQRWHTATPSVTLAQLAIPVTAGWQVVHVLDSHCGCSRFAKEHAAMFTSQYALAEQQQSYRTAQELAAVGFIIPAVPAVLLFDQGILIYAGPYASGPLCSTQQSFLHSLISRQTQLEGLWLNGESKACRCLVTPTS</sequence>
<evidence type="ECO:0000313" key="3">
    <source>
        <dbReference type="Proteomes" id="UP000634667"/>
    </source>
</evidence>
<protein>
    <recommendedName>
        <fullName evidence="1">DUF6436 domain-containing protein</fullName>
    </recommendedName>
</protein>
<dbReference type="RefSeq" id="WP_229797082.1">
    <property type="nucleotide sequence ID" value="NZ_BMYR01000013.1"/>
</dbReference>
<name>A0ABQ2WRX8_9ALTE</name>
<reference evidence="3" key="1">
    <citation type="journal article" date="2019" name="Int. J. Syst. Evol. Microbiol.">
        <title>The Global Catalogue of Microorganisms (GCM) 10K type strain sequencing project: providing services to taxonomists for standard genome sequencing and annotation.</title>
        <authorList>
            <consortium name="The Broad Institute Genomics Platform"/>
            <consortium name="The Broad Institute Genome Sequencing Center for Infectious Disease"/>
            <person name="Wu L."/>
            <person name="Ma J."/>
        </authorList>
    </citation>
    <scope>NUCLEOTIDE SEQUENCE [LARGE SCALE GENOMIC DNA]</scope>
    <source>
        <strain evidence="3">KCTC 23723</strain>
    </source>
</reference>
<feature type="domain" description="DUF6436" evidence="1">
    <location>
        <begin position="51"/>
        <end position="163"/>
    </location>
</feature>
<keyword evidence="3" id="KW-1185">Reference proteome</keyword>